<dbReference type="AlphaFoldDB" id="A0A318S526"/>
<sequence>MRTKLQVVTFAVFASLALAQTPSIVATVFTTTLGEQNVKTPEVSTEALRGVLADGSALVLDARPHMEWATSHIPGALNVAPKPGVSMSQYVSDTHEIERLVQGEKGKALVLYCNGPMCGKSKRLSEDLLKEGFTNVRRYQLGAPVWRALGEVMETEGDGAKYVYAADRTARWVDARDRAAFAAASLDGAVNITLSDVAKAKDDGRLPMEDHNTRVIVFGESASQARTVAQEIAKNAFHNVSYYPGSYEQLRAALR</sequence>
<evidence type="ECO:0000313" key="3">
    <source>
        <dbReference type="EMBL" id="PYE52705.1"/>
    </source>
</evidence>
<dbReference type="GO" id="GO:0004792">
    <property type="term" value="F:thiosulfate-cyanide sulfurtransferase activity"/>
    <property type="evidence" value="ECO:0007669"/>
    <property type="project" value="TreeGrafter"/>
</dbReference>
<feature type="chain" id="PRO_5016377771" evidence="1">
    <location>
        <begin position="20"/>
        <end position="255"/>
    </location>
</feature>
<evidence type="ECO:0000313" key="4">
    <source>
        <dbReference type="Proteomes" id="UP000248326"/>
    </source>
</evidence>
<dbReference type="InterPro" id="IPR036873">
    <property type="entry name" value="Rhodanese-like_dom_sf"/>
</dbReference>
<reference evidence="3 4" key="1">
    <citation type="submission" date="2018-06" db="EMBL/GenBank/DDBJ databases">
        <title>Genomic Encyclopedia of Type Strains, Phase IV (KMG-IV): sequencing the most valuable type-strain genomes for metagenomic binning, comparative biology and taxonomic classification.</title>
        <authorList>
            <person name="Goeker M."/>
        </authorList>
    </citation>
    <scope>NUCLEOTIDE SEQUENCE [LARGE SCALE GENOMIC DNA]</scope>
    <source>
        <strain evidence="3 4">DSM 18048</strain>
    </source>
</reference>
<feature type="domain" description="Rhodanese" evidence="2">
    <location>
        <begin position="166"/>
        <end position="255"/>
    </location>
</feature>
<name>A0A318S526_9DEIO</name>
<dbReference type="PANTHER" id="PTHR44086:SF13">
    <property type="entry name" value="THIOSULFATE SULFURTRANSFERASE PSPE"/>
    <property type="match status" value="1"/>
</dbReference>
<evidence type="ECO:0000259" key="2">
    <source>
        <dbReference type="PROSITE" id="PS50206"/>
    </source>
</evidence>
<keyword evidence="3" id="KW-0808">Transferase</keyword>
<dbReference type="Proteomes" id="UP000248326">
    <property type="component" value="Unassembled WGS sequence"/>
</dbReference>
<comment type="caution">
    <text evidence="3">The sequence shown here is derived from an EMBL/GenBank/DDBJ whole genome shotgun (WGS) entry which is preliminary data.</text>
</comment>
<dbReference type="RefSeq" id="WP_110887716.1">
    <property type="nucleotide sequence ID" value="NZ_QJSX01000012.1"/>
</dbReference>
<keyword evidence="1" id="KW-0732">Signal</keyword>
<dbReference type="PANTHER" id="PTHR44086">
    <property type="entry name" value="THIOSULFATE SULFURTRANSFERASE RDL2, MITOCHONDRIAL-RELATED"/>
    <property type="match status" value="1"/>
</dbReference>
<keyword evidence="4" id="KW-1185">Reference proteome</keyword>
<dbReference type="OrthoDB" id="9770030at2"/>
<accession>A0A318S526</accession>
<protein>
    <submittedName>
        <fullName evidence="3">Rhodanese-related sulfurtransferase</fullName>
    </submittedName>
</protein>
<dbReference type="SMART" id="SM00450">
    <property type="entry name" value="RHOD"/>
    <property type="match status" value="2"/>
</dbReference>
<feature type="signal peptide" evidence="1">
    <location>
        <begin position="1"/>
        <end position="19"/>
    </location>
</feature>
<feature type="domain" description="Rhodanese" evidence="2">
    <location>
        <begin position="53"/>
        <end position="155"/>
    </location>
</feature>
<dbReference type="CDD" id="cd00158">
    <property type="entry name" value="RHOD"/>
    <property type="match status" value="2"/>
</dbReference>
<evidence type="ECO:0000256" key="1">
    <source>
        <dbReference type="SAM" id="SignalP"/>
    </source>
</evidence>
<organism evidence="3 4">
    <name type="scientific">Deinococcus yavapaiensis KR-236</name>
    <dbReference type="NCBI Taxonomy" id="694435"/>
    <lineage>
        <taxon>Bacteria</taxon>
        <taxon>Thermotogati</taxon>
        <taxon>Deinococcota</taxon>
        <taxon>Deinococci</taxon>
        <taxon>Deinococcales</taxon>
        <taxon>Deinococcaceae</taxon>
        <taxon>Deinococcus</taxon>
    </lineage>
</organism>
<gene>
    <name evidence="3" type="ORF">DES52_11226</name>
</gene>
<dbReference type="EMBL" id="QJSX01000012">
    <property type="protein sequence ID" value="PYE52705.1"/>
    <property type="molecule type" value="Genomic_DNA"/>
</dbReference>
<dbReference type="InterPro" id="IPR001763">
    <property type="entry name" value="Rhodanese-like_dom"/>
</dbReference>
<dbReference type="Gene3D" id="3.40.250.10">
    <property type="entry name" value="Rhodanese-like domain"/>
    <property type="match status" value="2"/>
</dbReference>
<dbReference type="PROSITE" id="PS50206">
    <property type="entry name" value="RHODANESE_3"/>
    <property type="match status" value="2"/>
</dbReference>
<proteinExistence type="predicted"/>
<dbReference type="Pfam" id="PF00581">
    <property type="entry name" value="Rhodanese"/>
    <property type="match status" value="2"/>
</dbReference>
<dbReference type="SUPFAM" id="SSF52821">
    <property type="entry name" value="Rhodanese/Cell cycle control phosphatase"/>
    <property type="match status" value="2"/>
</dbReference>